<evidence type="ECO:0000259" key="9">
    <source>
        <dbReference type="Pfam" id="PF03807"/>
    </source>
</evidence>
<keyword evidence="5" id="KW-0963">Cytoplasm</keyword>
<dbReference type="InterPro" id="IPR028939">
    <property type="entry name" value="P5C_Rdtase_cat_N"/>
</dbReference>
<comment type="subcellular location">
    <subcellularLocation>
        <location evidence="5">Cytoplasm</location>
    </subcellularLocation>
</comment>
<feature type="domain" description="Pyrroline-5-carboxylate reductase catalytic N-terminal" evidence="9">
    <location>
        <begin position="17"/>
        <end position="114"/>
    </location>
</feature>
<dbReference type="SUPFAM" id="SSF51735">
    <property type="entry name" value="NAD(P)-binding Rossmann-fold domains"/>
    <property type="match status" value="1"/>
</dbReference>
<dbReference type="HAMAP" id="MF_01925">
    <property type="entry name" value="P5C_reductase"/>
    <property type="match status" value="1"/>
</dbReference>
<feature type="binding site" evidence="7">
    <location>
        <position position="72"/>
    </location>
    <ligand>
        <name>NADPH</name>
        <dbReference type="ChEBI" id="CHEBI:57783"/>
    </ligand>
</feature>
<gene>
    <name evidence="5 11" type="primary">proC</name>
    <name evidence="11" type="ORF">EHW97_08905</name>
</gene>
<evidence type="ECO:0000313" key="12">
    <source>
        <dbReference type="Proteomes" id="UP000275225"/>
    </source>
</evidence>
<evidence type="ECO:0000256" key="3">
    <source>
        <dbReference type="ARBA" id="ARBA00023002"/>
    </source>
</evidence>
<dbReference type="PIRSF" id="PIRSF000193">
    <property type="entry name" value="Pyrrol-5-carb_rd"/>
    <property type="match status" value="1"/>
</dbReference>
<dbReference type="InterPro" id="IPR036291">
    <property type="entry name" value="NAD(P)-bd_dom_sf"/>
</dbReference>
<evidence type="ECO:0000313" key="11">
    <source>
        <dbReference type="EMBL" id="RQN07865.1"/>
    </source>
</evidence>
<dbReference type="InterPro" id="IPR008927">
    <property type="entry name" value="6-PGluconate_DH-like_C_sf"/>
</dbReference>
<dbReference type="AlphaFoldDB" id="A0A3N6X168"/>
<evidence type="ECO:0000256" key="8">
    <source>
        <dbReference type="RuleBase" id="RU003903"/>
    </source>
</evidence>
<dbReference type="InterPro" id="IPR000304">
    <property type="entry name" value="Pyrroline-COOH_reductase"/>
</dbReference>
<protein>
    <recommendedName>
        <fullName evidence="5 6">Pyrroline-5-carboxylate reductase</fullName>
        <shortName evidence="5">P5C reductase</shortName>
        <shortName evidence="5">P5CR</shortName>
        <ecNumber evidence="5 6">1.5.1.2</ecNumber>
    </recommendedName>
    <alternativeName>
        <fullName evidence="5">PCA reductase</fullName>
    </alternativeName>
</protein>
<evidence type="ECO:0000256" key="4">
    <source>
        <dbReference type="ARBA" id="ARBA00058118"/>
    </source>
</evidence>
<comment type="catalytic activity">
    <reaction evidence="5">
        <text>L-proline + NAD(+) = (S)-1-pyrroline-5-carboxylate + NADH + 2 H(+)</text>
        <dbReference type="Rhea" id="RHEA:14105"/>
        <dbReference type="ChEBI" id="CHEBI:15378"/>
        <dbReference type="ChEBI" id="CHEBI:17388"/>
        <dbReference type="ChEBI" id="CHEBI:57540"/>
        <dbReference type="ChEBI" id="CHEBI:57945"/>
        <dbReference type="ChEBI" id="CHEBI:60039"/>
        <dbReference type="EC" id="1.5.1.2"/>
    </reaction>
</comment>
<dbReference type="InterPro" id="IPR053790">
    <property type="entry name" value="P5CR-like_CS"/>
</dbReference>
<dbReference type="PROSITE" id="PS00521">
    <property type="entry name" value="P5CR"/>
    <property type="match status" value="1"/>
</dbReference>
<keyword evidence="5 8" id="KW-0641">Proline biosynthesis</keyword>
<feature type="domain" description="Pyrroline-5-carboxylate reductase dimerisation" evidence="10">
    <location>
        <begin position="177"/>
        <end position="281"/>
    </location>
</feature>
<evidence type="ECO:0000256" key="6">
    <source>
        <dbReference type="NCBIfam" id="TIGR00112"/>
    </source>
</evidence>
<evidence type="ECO:0000256" key="5">
    <source>
        <dbReference type="HAMAP-Rule" id="MF_01925"/>
    </source>
</evidence>
<dbReference type="Gene3D" id="3.40.50.720">
    <property type="entry name" value="NAD(P)-binding Rossmann-like Domain"/>
    <property type="match status" value="1"/>
</dbReference>
<evidence type="ECO:0000256" key="1">
    <source>
        <dbReference type="ARBA" id="ARBA00005525"/>
    </source>
</evidence>
<dbReference type="EMBL" id="RQJX01000010">
    <property type="protein sequence ID" value="RQN07865.1"/>
    <property type="molecule type" value="Genomic_DNA"/>
</dbReference>
<dbReference type="Gene3D" id="1.10.3730.10">
    <property type="entry name" value="ProC C-terminal domain-like"/>
    <property type="match status" value="1"/>
</dbReference>
<keyword evidence="2 5" id="KW-0521">NADP</keyword>
<dbReference type="EC" id="1.5.1.2" evidence="5 6"/>
<dbReference type="InterPro" id="IPR029036">
    <property type="entry name" value="P5CR_dimer"/>
</dbReference>
<dbReference type="NCBIfam" id="TIGR00112">
    <property type="entry name" value="proC"/>
    <property type="match status" value="1"/>
</dbReference>
<proteinExistence type="inferred from homology"/>
<organism evidence="11 12">
    <name type="scientific">Aeromicrobium camelliae</name>
    <dbReference type="NCBI Taxonomy" id="1538144"/>
    <lineage>
        <taxon>Bacteria</taxon>
        <taxon>Bacillati</taxon>
        <taxon>Actinomycetota</taxon>
        <taxon>Actinomycetes</taxon>
        <taxon>Propionibacteriales</taxon>
        <taxon>Nocardioidaceae</taxon>
        <taxon>Aeromicrobium</taxon>
    </lineage>
</organism>
<accession>A0A3N6X168</accession>
<dbReference type="Pfam" id="PF03807">
    <property type="entry name" value="F420_oxidored"/>
    <property type="match status" value="1"/>
</dbReference>
<dbReference type="SUPFAM" id="SSF48179">
    <property type="entry name" value="6-phosphogluconate dehydrogenase C-terminal domain-like"/>
    <property type="match status" value="1"/>
</dbReference>
<dbReference type="OrthoDB" id="9805754at2"/>
<comment type="pathway">
    <text evidence="5 8">Amino-acid biosynthesis; L-proline biosynthesis; L-proline from L-glutamate 5-semialdehyde: step 1/1.</text>
</comment>
<dbReference type="PANTHER" id="PTHR11645">
    <property type="entry name" value="PYRROLINE-5-CARBOXYLATE REDUCTASE"/>
    <property type="match status" value="1"/>
</dbReference>
<comment type="catalytic activity">
    <reaction evidence="5 8">
        <text>L-proline + NADP(+) = (S)-1-pyrroline-5-carboxylate + NADPH + 2 H(+)</text>
        <dbReference type="Rhea" id="RHEA:14109"/>
        <dbReference type="ChEBI" id="CHEBI:15378"/>
        <dbReference type="ChEBI" id="CHEBI:17388"/>
        <dbReference type="ChEBI" id="CHEBI:57783"/>
        <dbReference type="ChEBI" id="CHEBI:58349"/>
        <dbReference type="ChEBI" id="CHEBI:60039"/>
        <dbReference type="EC" id="1.5.1.2"/>
    </reaction>
</comment>
<name>A0A3N6X168_9ACTN</name>
<dbReference type="PANTHER" id="PTHR11645:SF0">
    <property type="entry name" value="PYRROLINE-5-CARBOXYLATE REDUCTASE 3"/>
    <property type="match status" value="1"/>
</dbReference>
<evidence type="ECO:0000256" key="2">
    <source>
        <dbReference type="ARBA" id="ARBA00022857"/>
    </source>
</evidence>
<dbReference type="FunFam" id="1.10.3730.10:FF:000001">
    <property type="entry name" value="Pyrroline-5-carboxylate reductase"/>
    <property type="match status" value="1"/>
</dbReference>
<comment type="similarity">
    <text evidence="1 5 8">Belongs to the pyrroline-5-carboxylate reductase family.</text>
</comment>
<keyword evidence="12" id="KW-1185">Reference proteome</keyword>
<comment type="caution">
    <text evidence="11">The sequence shown here is derived from an EMBL/GenBank/DDBJ whole genome shotgun (WGS) entry which is preliminary data.</text>
</comment>
<dbReference type="GO" id="GO:0004735">
    <property type="term" value="F:pyrroline-5-carboxylate reductase activity"/>
    <property type="evidence" value="ECO:0007669"/>
    <property type="project" value="UniProtKB-UniRule"/>
</dbReference>
<dbReference type="Proteomes" id="UP000275225">
    <property type="component" value="Unassembled WGS sequence"/>
</dbReference>
<dbReference type="UniPathway" id="UPA00098">
    <property type="reaction ID" value="UER00361"/>
</dbReference>
<keyword evidence="5 8" id="KW-0028">Amino-acid biosynthesis</keyword>
<reference evidence="11 12" key="1">
    <citation type="submission" date="2018-11" db="EMBL/GenBank/DDBJ databases">
        <authorList>
            <person name="Li F."/>
        </authorList>
    </citation>
    <scope>NUCLEOTIDE SEQUENCE [LARGE SCALE GENOMIC DNA]</scope>
    <source>
        <strain evidence="11 12">YS17T</strain>
    </source>
</reference>
<evidence type="ECO:0000259" key="10">
    <source>
        <dbReference type="Pfam" id="PF14748"/>
    </source>
</evidence>
<dbReference type="GO" id="GO:0055129">
    <property type="term" value="P:L-proline biosynthetic process"/>
    <property type="evidence" value="ECO:0007669"/>
    <property type="project" value="UniProtKB-UniRule"/>
</dbReference>
<sequence>MGGPRRRGRRDGRRPVKVAILGLGSITRGIVAAVGAAPEVTEVVATRRSAGARDGDPADLPILSTEHDPQANVRAVRGAGVVFVCVKPYQLPQLLEEIAEEISEGTVVVSVAAGVSFETLRRHAGPRPRLVRLMPNTPTGVGEGVIGLLVEPDASGEERLLTEWFSRVGLVVPLPDEAGVNVLSAVSGSGPAYVFRLAEAMTNAALETGLSATHAEAAVRQTIIGAAALLQESDVSAQELRRRVTSPGGTTERAVAVLESAAPDELFVQAFAASIRRAVELDRP</sequence>
<evidence type="ECO:0000256" key="7">
    <source>
        <dbReference type="PIRSR" id="PIRSR000193-1"/>
    </source>
</evidence>
<keyword evidence="3 5" id="KW-0560">Oxidoreductase</keyword>
<comment type="function">
    <text evidence="4 5">Catalyzes the reduction of 1-pyrroline-5-carboxylate (PCA) to L-proline.</text>
</comment>
<dbReference type="GO" id="GO:0005737">
    <property type="term" value="C:cytoplasm"/>
    <property type="evidence" value="ECO:0007669"/>
    <property type="project" value="UniProtKB-SubCell"/>
</dbReference>
<dbReference type="Pfam" id="PF14748">
    <property type="entry name" value="P5CR_dimer"/>
    <property type="match status" value="1"/>
</dbReference>